<reference evidence="1" key="1">
    <citation type="journal article" date="2020" name="Stud. Mycol.">
        <title>101 Dothideomycetes genomes: a test case for predicting lifestyles and emergence of pathogens.</title>
        <authorList>
            <person name="Haridas S."/>
            <person name="Albert R."/>
            <person name="Binder M."/>
            <person name="Bloem J."/>
            <person name="Labutti K."/>
            <person name="Salamov A."/>
            <person name="Andreopoulos B."/>
            <person name="Baker S."/>
            <person name="Barry K."/>
            <person name="Bills G."/>
            <person name="Bluhm B."/>
            <person name="Cannon C."/>
            <person name="Castanera R."/>
            <person name="Culley D."/>
            <person name="Daum C."/>
            <person name="Ezra D."/>
            <person name="Gonzalez J."/>
            <person name="Henrissat B."/>
            <person name="Kuo A."/>
            <person name="Liang C."/>
            <person name="Lipzen A."/>
            <person name="Lutzoni F."/>
            <person name="Magnuson J."/>
            <person name="Mondo S."/>
            <person name="Nolan M."/>
            <person name="Ohm R."/>
            <person name="Pangilinan J."/>
            <person name="Park H.-J."/>
            <person name="Ramirez L."/>
            <person name="Alfaro M."/>
            <person name="Sun H."/>
            <person name="Tritt A."/>
            <person name="Yoshinaga Y."/>
            <person name="Zwiers L.-H."/>
            <person name="Turgeon B."/>
            <person name="Goodwin S."/>
            <person name="Spatafora J."/>
            <person name="Crous P."/>
            <person name="Grigoriev I."/>
        </authorList>
    </citation>
    <scope>NUCLEOTIDE SEQUENCE</scope>
    <source>
        <strain evidence="1">CBS 161.51</strain>
    </source>
</reference>
<dbReference type="OrthoDB" id="3945612at2759"/>
<protein>
    <submittedName>
        <fullName evidence="1">Uncharacterized protein</fullName>
    </submittedName>
</protein>
<evidence type="ECO:0000313" key="2">
    <source>
        <dbReference type="Proteomes" id="UP000800038"/>
    </source>
</evidence>
<name>A0A6A5S9L9_9PLEO</name>
<organism evidence="1 2">
    <name type="scientific">Clathrospora elynae</name>
    <dbReference type="NCBI Taxonomy" id="706981"/>
    <lineage>
        <taxon>Eukaryota</taxon>
        <taxon>Fungi</taxon>
        <taxon>Dikarya</taxon>
        <taxon>Ascomycota</taxon>
        <taxon>Pezizomycotina</taxon>
        <taxon>Dothideomycetes</taxon>
        <taxon>Pleosporomycetidae</taxon>
        <taxon>Pleosporales</taxon>
        <taxon>Diademaceae</taxon>
        <taxon>Clathrospora</taxon>
    </lineage>
</organism>
<gene>
    <name evidence="1" type="ORF">EJ02DRAFT_515648</name>
</gene>
<keyword evidence="2" id="KW-1185">Reference proteome</keyword>
<dbReference type="EMBL" id="ML976173">
    <property type="protein sequence ID" value="KAF1936722.1"/>
    <property type="molecule type" value="Genomic_DNA"/>
</dbReference>
<evidence type="ECO:0000313" key="1">
    <source>
        <dbReference type="EMBL" id="KAF1936722.1"/>
    </source>
</evidence>
<accession>A0A6A5S9L9</accession>
<dbReference type="AlphaFoldDB" id="A0A6A5S9L9"/>
<proteinExistence type="predicted"/>
<dbReference type="Proteomes" id="UP000800038">
    <property type="component" value="Unassembled WGS sequence"/>
</dbReference>
<sequence>MPFPSVSPRFPLYPPISSKMGQKVLPIAWLLLLGACSVSAELSQFFFAGNNGNPSTARTCPNSTWSCEPPSICAYDDRTQNYYCCDTGKVDDVCWGPSPVCDGTSNTEPSGSQQLCAAGDSPFCYLKSSSLASTSVAVNPSVSPTLIPAPSSTPIEYGNTGLAGGAIGGISFFIDAEFGKILFVLQTGNKLYLASFWHQPTLSHGVYLVFWEQPIGIAGFLFWRRGKNSKSNPYAAHHPEGGLDSNQMPASEKYGYEISRAVEVPNSPTPAELPATTIYEKP</sequence>